<feature type="transmembrane region" description="Helical" evidence="6">
    <location>
        <begin position="113"/>
        <end position="138"/>
    </location>
</feature>
<dbReference type="AlphaFoldDB" id="A0A926S6W1"/>
<feature type="transmembrane region" description="Helical" evidence="6">
    <location>
        <begin position="75"/>
        <end position="92"/>
    </location>
</feature>
<evidence type="ECO:0000256" key="1">
    <source>
        <dbReference type="ARBA" id="ARBA00004651"/>
    </source>
</evidence>
<feature type="transmembrane region" description="Helical" evidence="6">
    <location>
        <begin position="193"/>
        <end position="211"/>
    </location>
</feature>
<feature type="transmembrane region" description="Helical" evidence="6">
    <location>
        <begin position="41"/>
        <end position="63"/>
    </location>
</feature>
<comment type="subcellular location">
    <subcellularLocation>
        <location evidence="1">Cell membrane</location>
        <topology evidence="1">Multi-pass membrane protein</topology>
    </subcellularLocation>
</comment>
<evidence type="ECO:0000256" key="5">
    <source>
        <dbReference type="ARBA" id="ARBA00023136"/>
    </source>
</evidence>
<dbReference type="InterPro" id="IPR001123">
    <property type="entry name" value="LeuE-type"/>
</dbReference>
<dbReference type="EMBL" id="JABFCZ010000016">
    <property type="protein sequence ID" value="MBD1547630.1"/>
    <property type="molecule type" value="Genomic_DNA"/>
</dbReference>
<dbReference type="GO" id="GO:0005886">
    <property type="term" value="C:plasma membrane"/>
    <property type="evidence" value="ECO:0007669"/>
    <property type="project" value="UniProtKB-SubCell"/>
</dbReference>
<evidence type="ECO:0000256" key="3">
    <source>
        <dbReference type="ARBA" id="ARBA00022692"/>
    </source>
</evidence>
<feature type="transmembrane region" description="Helical" evidence="6">
    <location>
        <begin position="150"/>
        <end position="172"/>
    </location>
</feature>
<keyword evidence="5 6" id="KW-0472">Membrane</keyword>
<evidence type="ECO:0000313" key="7">
    <source>
        <dbReference type="EMBL" id="MBD1547630.1"/>
    </source>
</evidence>
<proteinExistence type="predicted"/>
<sequence>MSFLEFAVIGIVIGLITTAPVGPVNIMAIQHAAQRGFRQGLYVGLGAVIADSIYAAAAIFGVSAVTRFVEGQFDLIKTAGAILLIVFGLKIMNTHPHLDRETGGRVKGIWGEVTAAFFMVLTNPGVVLAYVAIVGGLGHWRPQPGDHSGALAMVLGVALGASAWWAALSAVVTRFSARIDDHWLDRANHIAGYILIAFGLVIGADLVFDLFG</sequence>
<keyword evidence="2" id="KW-1003">Cell membrane</keyword>
<accession>A0A926S6W1</accession>
<evidence type="ECO:0000256" key="4">
    <source>
        <dbReference type="ARBA" id="ARBA00022989"/>
    </source>
</evidence>
<dbReference type="PANTHER" id="PTHR30086">
    <property type="entry name" value="ARGININE EXPORTER PROTEIN ARGO"/>
    <property type="match status" value="1"/>
</dbReference>
<dbReference type="Pfam" id="PF01810">
    <property type="entry name" value="LysE"/>
    <property type="match status" value="1"/>
</dbReference>
<feature type="transmembrane region" description="Helical" evidence="6">
    <location>
        <begin position="6"/>
        <end position="29"/>
    </location>
</feature>
<keyword evidence="4 6" id="KW-1133">Transmembrane helix</keyword>
<reference evidence="7" key="1">
    <citation type="submission" date="2020-05" db="EMBL/GenBank/DDBJ databases">
        <title>Identification of trans-AT polyketide cluster in two marine bacteria, producers of a novel glutaramide-containing polyketide sesbanimide D and analogs.</title>
        <authorList>
            <person name="Kacar D."/>
            <person name="Rodriguez P."/>
            <person name="Canedo L."/>
            <person name="Gonzalez E."/>
            <person name="Galan B."/>
            <person name="De La Calle F."/>
            <person name="Garcia J.L."/>
        </authorList>
    </citation>
    <scope>NUCLEOTIDE SEQUENCE</scope>
    <source>
        <strain evidence="7">PHM038</strain>
    </source>
</reference>
<evidence type="ECO:0000256" key="6">
    <source>
        <dbReference type="SAM" id="Phobius"/>
    </source>
</evidence>
<dbReference type="PANTHER" id="PTHR30086:SF20">
    <property type="entry name" value="ARGININE EXPORTER PROTEIN ARGO-RELATED"/>
    <property type="match status" value="1"/>
</dbReference>
<name>A0A926S6W1_9HYPH</name>
<evidence type="ECO:0000256" key="2">
    <source>
        <dbReference type="ARBA" id="ARBA00022475"/>
    </source>
</evidence>
<comment type="caution">
    <text evidence="7">The sequence shown here is derived from an EMBL/GenBank/DDBJ whole genome shotgun (WGS) entry which is preliminary data.</text>
</comment>
<dbReference type="GO" id="GO:0015171">
    <property type="term" value="F:amino acid transmembrane transporter activity"/>
    <property type="evidence" value="ECO:0007669"/>
    <property type="project" value="TreeGrafter"/>
</dbReference>
<evidence type="ECO:0000313" key="8">
    <source>
        <dbReference type="Proteomes" id="UP000598467"/>
    </source>
</evidence>
<keyword evidence="3 6" id="KW-0812">Transmembrane</keyword>
<dbReference type="Proteomes" id="UP000598467">
    <property type="component" value="Unassembled WGS sequence"/>
</dbReference>
<gene>
    <name evidence="7" type="ORF">HK439_15285</name>
</gene>
<organism evidence="7 8">
    <name type="scientific">Roseibium aggregatum</name>
    <dbReference type="NCBI Taxonomy" id="187304"/>
    <lineage>
        <taxon>Bacteria</taxon>
        <taxon>Pseudomonadati</taxon>
        <taxon>Pseudomonadota</taxon>
        <taxon>Alphaproteobacteria</taxon>
        <taxon>Hyphomicrobiales</taxon>
        <taxon>Stappiaceae</taxon>
        <taxon>Roseibium</taxon>
    </lineage>
</organism>
<protein>
    <submittedName>
        <fullName evidence="7">LysE family transporter</fullName>
    </submittedName>
</protein>